<gene>
    <name evidence="8" type="ORF">GPECTOR_122g466</name>
</gene>
<evidence type="ECO:0000256" key="3">
    <source>
        <dbReference type="ARBA" id="ARBA00012457"/>
    </source>
</evidence>
<dbReference type="OrthoDB" id="541939at2759"/>
<evidence type="ECO:0000313" key="9">
    <source>
        <dbReference type="Proteomes" id="UP000075714"/>
    </source>
</evidence>
<keyword evidence="9" id="KW-1185">Reference proteome</keyword>
<dbReference type="InterPro" id="IPR029044">
    <property type="entry name" value="Nucleotide-diphossugar_trans"/>
</dbReference>
<comment type="catalytic activity">
    <reaction evidence="6">
        <text>N-acetyl-alpha-D-glucosamine 1-phosphate + UTP + H(+) = UDP-N-acetyl-alpha-D-glucosamine + diphosphate</text>
        <dbReference type="Rhea" id="RHEA:13509"/>
        <dbReference type="ChEBI" id="CHEBI:15378"/>
        <dbReference type="ChEBI" id="CHEBI:33019"/>
        <dbReference type="ChEBI" id="CHEBI:46398"/>
        <dbReference type="ChEBI" id="CHEBI:57705"/>
        <dbReference type="ChEBI" id="CHEBI:57776"/>
        <dbReference type="EC" id="2.7.7.23"/>
    </reaction>
</comment>
<reference evidence="9" key="1">
    <citation type="journal article" date="2016" name="Nat. Commun.">
        <title>The Gonium pectorale genome demonstrates co-option of cell cycle regulation during the evolution of multicellularity.</title>
        <authorList>
            <person name="Hanschen E.R."/>
            <person name="Marriage T.N."/>
            <person name="Ferris P.J."/>
            <person name="Hamaji T."/>
            <person name="Toyoda A."/>
            <person name="Fujiyama A."/>
            <person name="Neme R."/>
            <person name="Noguchi H."/>
            <person name="Minakuchi Y."/>
            <person name="Suzuki M."/>
            <person name="Kawai-Toyooka H."/>
            <person name="Smith D.R."/>
            <person name="Sparks H."/>
            <person name="Anderson J."/>
            <person name="Bakaric R."/>
            <person name="Luria V."/>
            <person name="Karger A."/>
            <person name="Kirschner M.W."/>
            <person name="Durand P.M."/>
            <person name="Michod R.E."/>
            <person name="Nozaki H."/>
            <person name="Olson B.J."/>
        </authorList>
    </citation>
    <scope>NUCLEOTIDE SEQUENCE [LARGE SCALE GENOMIC DNA]</scope>
    <source>
        <strain evidence="9">NIES-2863</strain>
    </source>
</reference>
<evidence type="ECO:0000256" key="4">
    <source>
        <dbReference type="ARBA" id="ARBA00022679"/>
    </source>
</evidence>
<comment type="pathway">
    <text evidence="1">Nucleotide-sugar biosynthesis; UDP-N-acetyl-alpha-D-glucosamine biosynthesis; UDP-N-acetyl-alpha-D-glucosamine from N-acetyl-alpha-D-glucosamine 1-phosphate: step 1/1.</text>
</comment>
<evidence type="ECO:0000256" key="7">
    <source>
        <dbReference type="SAM" id="MobiDB-lite"/>
    </source>
</evidence>
<organism evidence="8 9">
    <name type="scientific">Gonium pectorale</name>
    <name type="common">Green alga</name>
    <dbReference type="NCBI Taxonomy" id="33097"/>
    <lineage>
        <taxon>Eukaryota</taxon>
        <taxon>Viridiplantae</taxon>
        <taxon>Chlorophyta</taxon>
        <taxon>core chlorophytes</taxon>
        <taxon>Chlorophyceae</taxon>
        <taxon>CS clade</taxon>
        <taxon>Chlamydomonadales</taxon>
        <taxon>Volvocaceae</taxon>
        <taxon>Gonium</taxon>
    </lineage>
</organism>
<keyword evidence="4" id="KW-0808">Transferase</keyword>
<evidence type="ECO:0000313" key="8">
    <source>
        <dbReference type="EMBL" id="KXZ42725.1"/>
    </source>
</evidence>
<feature type="region of interest" description="Disordered" evidence="7">
    <location>
        <begin position="199"/>
        <end position="231"/>
    </location>
</feature>
<proteinExistence type="inferred from homology"/>
<evidence type="ECO:0000256" key="1">
    <source>
        <dbReference type="ARBA" id="ARBA00005208"/>
    </source>
</evidence>
<dbReference type="EC" id="2.7.7.23" evidence="3"/>
<dbReference type="STRING" id="33097.A0A150FZS9"/>
<evidence type="ECO:0000256" key="6">
    <source>
        <dbReference type="ARBA" id="ARBA00048493"/>
    </source>
</evidence>
<accession>A0A150FZS9</accession>
<protein>
    <recommendedName>
        <fullName evidence="3">UDP-N-acetylglucosamine diphosphorylase</fullName>
        <ecNumber evidence="3">2.7.7.23</ecNumber>
    </recommendedName>
</protein>
<dbReference type="EMBL" id="LSYV01000122">
    <property type="protein sequence ID" value="KXZ42725.1"/>
    <property type="molecule type" value="Genomic_DNA"/>
</dbReference>
<feature type="compositionally biased region" description="Acidic residues" evidence="7">
    <location>
        <begin position="206"/>
        <end position="228"/>
    </location>
</feature>
<dbReference type="PANTHER" id="PTHR11952">
    <property type="entry name" value="UDP- GLUCOSE PYROPHOSPHORYLASE"/>
    <property type="match status" value="1"/>
</dbReference>
<sequence length="309" mass="31845">MDVRPPLLTEEGQAVLEPGQPRVARGAPGSGEVFTALRRSGALTHLLRSGARCVEVQALEDNLTARTLDPAFLGACAAERIDAAAKVAVPGVDAGGLSALPELYSRYLELLGSASPVTAALSGLLPATGTYYFTADALARIEAALRTRPLAMYRLAPADKVPAAGAKGAAGPGYRLERRLSDFVTPAVRGARGGGWVLDAGGEVASPEEPEEGEEGAEEEEEEEEEEATPVVEVSPLVSYGGESLAPLVKGRRFEEAYVRELQGFAPVASGGGEAGAAAPLAPSTTAGAWALPAVLLYCGVLATKLVKK</sequence>
<dbReference type="InterPro" id="IPR002618">
    <property type="entry name" value="UDPGP_fam"/>
</dbReference>
<name>A0A150FZS9_GONPE</name>
<dbReference type="Gene3D" id="2.10.10.100">
    <property type="match status" value="1"/>
</dbReference>
<dbReference type="Gene3D" id="3.90.550.10">
    <property type="entry name" value="Spore Coat Polysaccharide Biosynthesis Protein SpsA, Chain A"/>
    <property type="match status" value="1"/>
</dbReference>
<dbReference type="GO" id="GO:0006048">
    <property type="term" value="P:UDP-N-acetylglucosamine biosynthetic process"/>
    <property type="evidence" value="ECO:0007669"/>
    <property type="project" value="TreeGrafter"/>
</dbReference>
<dbReference type="PANTHER" id="PTHR11952:SF2">
    <property type="entry name" value="LD24639P"/>
    <property type="match status" value="1"/>
</dbReference>
<comment type="similarity">
    <text evidence="2">Belongs to the UDPGP type 1 family.</text>
</comment>
<dbReference type="GO" id="GO:0003977">
    <property type="term" value="F:UDP-N-acetylglucosamine diphosphorylase activity"/>
    <property type="evidence" value="ECO:0007669"/>
    <property type="project" value="UniProtKB-EC"/>
</dbReference>
<dbReference type="SUPFAM" id="SSF53448">
    <property type="entry name" value="Nucleotide-diphospho-sugar transferases"/>
    <property type="match status" value="1"/>
</dbReference>
<dbReference type="InterPro" id="IPR039741">
    <property type="entry name" value="UDP-sugar_pyrophosphorylase"/>
</dbReference>
<comment type="caution">
    <text evidence="8">The sequence shown here is derived from an EMBL/GenBank/DDBJ whole genome shotgun (WGS) entry which is preliminary data.</text>
</comment>
<dbReference type="Pfam" id="PF01704">
    <property type="entry name" value="UDPGP"/>
    <property type="match status" value="1"/>
</dbReference>
<dbReference type="AlphaFoldDB" id="A0A150FZS9"/>
<dbReference type="Proteomes" id="UP000075714">
    <property type="component" value="Unassembled WGS sequence"/>
</dbReference>
<keyword evidence="5" id="KW-0548">Nucleotidyltransferase</keyword>
<evidence type="ECO:0000256" key="2">
    <source>
        <dbReference type="ARBA" id="ARBA00010401"/>
    </source>
</evidence>
<evidence type="ECO:0000256" key="5">
    <source>
        <dbReference type="ARBA" id="ARBA00022695"/>
    </source>
</evidence>